<dbReference type="OrthoDB" id="7354650at2"/>
<keyword evidence="2" id="KW-0732">Signal</keyword>
<proteinExistence type="inferred from homology"/>
<name>A0A0S2K842_9GAMM</name>
<evidence type="ECO:0000256" key="2">
    <source>
        <dbReference type="ARBA" id="ARBA00022729"/>
    </source>
</evidence>
<evidence type="ECO:0000313" key="5">
    <source>
        <dbReference type="Proteomes" id="UP000061457"/>
    </source>
</evidence>
<accession>A0A0S2K842</accession>
<gene>
    <name evidence="4" type="ORF">PP2015_3739</name>
</gene>
<keyword evidence="5" id="KW-1185">Reference proteome</keyword>
<reference evidence="4 5" key="1">
    <citation type="submission" date="2015-11" db="EMBL/GenBank/DDBJ databases">
        <authorList>
            <person name="Zhang Y."/>
            <person name="Guo Z."/>
        </authorList>
    </citation>
    <scope>NUCLEOTIDE SEQUENCE [LARGE SCALE GENOMIC DNA]</scope>
    <source>
        <strain evidence="4 5">KCTC 12086</strain>
    </source>
</reference>
<dbReference type="Pfam" id="PF00497">
    <property type="entry name" value="SBP_bac_3"/>
    <property type="match status" value="1"/>
</dbReference>
<dbReference type="PANTHER" id="PTHR35936">
    <property type="entry name" value="MEMBRANE-BOUND LYTIC MUREIN TRANSGLYCOSYLASE F"/>
    <property type="match status" value="1"/>
</dbReference>
<dbReference type="KEGG" id="pphe:PP2015_3739"/>
<dbReference type="RefSeq" id="WP_058032088.1">
    <property type="nucleotide sequence ID" value="NZ_CP013188.1"/>
</dbReference>
<comment type="similarity">
    <text evidence="1">Belongs to the bacterial solute-binding protein 3 family.</text>
</comment>
<evidence type="ECO:0000259" key="3">
    <source>
        <dbReference type="Pfam" id="PF00497"/>
    </source>
</evidence>
<evidence type="ECO:0000313" key="4">
    <source>
        <dbReference type="EMBL" id="ALO44211.1"/>
    </source>
</evidence>
<feature type="domain" description="Solute-binding protein family 3/N-terminal" evidence="3">
    <location>
        <begin position="27"/>
        <end position="174"/>
    </location>
</feature>
<organism evidence="4 5">
    <name type="scientific">Pseudoalteromonas phenolica</name>
    <dbReference type="NCBI Taxonomy" id="161398"/>
    <lineage>
        <taxon>Bacteria</taxon>
        <taxon>Pseudomonadati</taxon>
        <taxon>Pseudomonadota</taxon>
        <taxon>Gammaproteobacteria</taxon>
        <taxon>Alteromonadales</taxon>
        <taxon>Pseudoalteromonadaceae</taxon>
        <taxon>Pseudoalteromonas</taxon>
    </lineage>
</organism>
<dbReference type="EMBL" id="CP013188">
    <property type="protein sequence ID" value="ALO44211.1"/>
    <property type="molecule type" value="Genomic_DNA"/>
</dbReference>
<dbReference type="PANTHER" id="PTHR35936:SF35">
    <property type="entry name" value="L-CYSTINE-BINDING PROTEIN TCYJ"/>
    <property type="match status" value="1"/>
</dbReference>
<dbReference type="STRING" id="161398.PP2015_3739"/>
<dbReference type="Proteomes" id="UP000061457">
    <property type="component" value="Chromosome II"/>
</dbReference>
<protein>
    <submittedName>
        <fullName evidence="4">ABC transporter substrate-binding protein</fullName>
    </submittedName>
</protein>
<dbReference type="Gene3D" id="3.40.190.10">
    <property type="entry name" value="Periplasmic binding protein-like II"/>
    <property type="match status" value="2"/>
</dbReference>
<sequence>MLRQLFAFALFLFSINVLSCELVVRVEDYAAQSYRDENMQWQGIDIEITKALLNQAGCTYRFIPVPWGRALKMLEMGKLDVMLSVSKTEKRTQFAHFIGPQRIEKIRIVSKANPSIILTSLSDVLNISLPLGIQEGAYYGESFTRFTQSLSTPDKYFFKVPNNDTKLSLLTKGRIFGFLEEQLNIEYEIRHQLTPKDVFIHPVIVNQAPVYFAFSKASISKEQLNSIERAFNHLTFLGVFEQILLTSQN</sequence>
<dbReference type="SUPFAM" id="SSF53850">
    <property type="entry name" value="Periplasmic binding protein-like II"/>
    <property type="match status" value="1"/>
</dbReference>
<dbReference type="PATRIC" id="fig|161398.10.peg.3823"/>
<dbReference type="AlphaFoldDB" id="A0A0S2K842"/>
<dbReference type="InterPro" id="IPR001638">
    <property type="entry name" value="Solute-binding_3/MltF_N"/>
</dbReference>
<evidence type="ECO:0000256" key="1">
    <source>
        <dbReference type="ARBA" id="ARBA00010333"/>
    </source>
</evidence>